<keyword evidence="1" id="KW-1133">Transmembrane helix</keyword>
<comment type="caution">
    <text evidence="2">The sequence shown here is derived from an EMBL/GenBank/DDBJ whole genome shotgun (WGS) entry which is preliminary data.</text>
</comment>
<gene>
    <name evidence="2" type="ORF">SDC9_149133</name>
</gene>
<feature type="transmembrane region" description="Helical" evidence="1">
    <location>
        <begin position="7"/>
        <end position="25"/>
    </location>
</feature>
<feature type="transmembrane region" description="Helical" evidence="1">
    <location>
        <begin position="169"/>
        <end position="191"/>
    </location>
</feature>
<evidence type="ECO:0000256" key="1">
    <source>
        <dbReference type="SAM" id="Phobius"/>
    </source>
</evidence>
<keyword evidence="1" id="KW-0472">Membrane</keyword>
<organism evidence="2">
    <name type="scientific">bioreactor metagenome</name>
    <dbReference type="NCBI Taxonomy" id="1076179"/>
    <lineage>
        <taxon>unclassified sequences</taxon>
        <taxon>metagenomes</taxon>
        <taxon>ecological metagenomes</taxon>
    </lineage>
</organism>
<accession>A0A645EKS3</accession>
<proteinExistence type="predicted"/>
<keyword evidence="1" id="KW-0812">Transmembrane</keyword>
<feature type="transmembrane region" description="Helical" evidence="1">
    <location>
        <begin position="132"/>
        <end position="149"/>
    </location>
</feature>
<dbReference type="AlphaFoldDB" id="A0A645EKS3"/>
<sequence>MQISQDPLVWLGAFVTLSILSFVFWNDSPFYNYVQSAYLGVAAGVTVVVGWSNIKNQVITPLMNGNYSILIPVFLGLLLLVRYIPGLNWVARYPVAVLVAGGAGLGLANTVQAQFVSQIKAGLLPLNSFDNILMFVGLLAVIAFFFLTGRTTHVMEKLKLGWVTRLGRIVLMVAFGASFGTTVMGRCSILIGRLQFLLTDFLGL</sequence>
<feature type="transmembrane region" description="Helical" evidence="1">
    <location>
        <begin position="37"/>
        <end position="54"/>
    </location>
</feature>
<feature type="transmembrane region" description="Helical" evidence="1">
    <location>
        <begin position="66"/>
        <end position="84"/>
    </location>
</feature>
<reference evidence="2" key="1">
    <citation type="submission" date="2019-08" db="EMBL/GenBank/DDBJ databases">
        <authorList>
            <person name="Kucharzyk K."/>
            <person name="Murdoch R.W."/>
            <person name="Higgins S."/>
            <person name="Loffler F."/>
        </authorList>
    </citation>
    <scope>NUCLEOTIDE SEQUENCE</scope>
</reference>
<name>A0A645EKS3_9ZZZZ</name>
<evidence type="ECO:0000313" key="2">
    <source>
        <dbReference type="EMBL" id="MPN01920.1"/>
    </source>
</evidence>
<feature type="transmembrane region" description="Helical" evidence="1">
    <location>
        <begin position="90"/>
        <end position="111"/>
    </location>
</feature>
<dbReference type="EMBL" id="VSSQ01047895">
    <property type="protein sequence ID" value="MPN01920.1"/>
    <property type="molecule type" value="Genomic_DNA"/>
</dbReference>
<protein>
    <submittedName>
        <fullName evidence="2">Uncharacterized protein</fullName>
    </submittedName>
</protein>